<dbReference type="PANTHER" id="PTHR46825">
    <property type="entry name" value="D-ALANYL-D-ALANINE-CARBOXYPEPTIDASE/ENDOPEPTIDASE AMPH"/>
    <property type="match status" value="1"/>
</dbReference>
<evidence type="ECO:0000313" key="3">
    <source>
        <dbReference type="EMBL" id="MBP1903660.1"/>
    </source>
</evidence>
<feature type="domain" description="SLH" evidence="2">
    <location>
        <begin position="573"/>
        <end position="636"/>
    </location>
</feature>
<dbReference type="InterPro" id="IPR050491">
    <property type="entry name" value="AmpC-like"/>
</dbReference>
<dbReference type="PANTHER" id="PTHR46825:SF9">
    <property type="entry name" value="BETA-LACTAMASE-RELATED DOMAIN-CONTAINING PROTEIN"/>
    <property type="match status" value="1"/>
</dbReference>
<dbReference type="EMBL" id="JAGGKG010000001">
    <property type="protein sequence ID" value="MBP1903660.1"/>
    <property type="molecule type" value="Genomic_DNA"/>
</dbReference>
<sequence length="697" mass="78049">MRSSSQNQSDLFSLLYKTSLIILSVLLFLSFIMTANVSADSNADNSADNSAENSKGNSGNDNKLIIGPSSSQEVEAFIDSFINSSSIKPYLAGAVVSVVRDKSILLNKGYGYSNLEKRILVDANKTQFRVASISKTLTATAIMQLQDLGKLALDKDINQYTGNLIVPNLTEKALTLKHLLTHTSGFNYTDSGVTVRSYNTNISLENFIYKNMPTVTTDPGKAYRYDNYSYALQGYIVQKISGMPYENYIQRHIFDPLEMYNSHFYLTPNKLGDLATPYNKKHEPMPQYIVSSNISPDSGMITTGKDMSNFMIAMLNKGEFKNESILSPDSVATMQKLDYSIHPDVPGVGYGFESTYNEYNNGRYIISKAGDLPGFHSDFWLLPKEGVGLFIVYNSDKLDLRGRLLEAFMQHYYPSPTATAKGSKGSASNRGLRDFTGYYRDLRQASWTYYITATEDQLIVKDNYGIHKLKRVQDLLFMDDKGRQAAFKIDAQGDITYFYYNKSDSWAIKLPEPELYSDVSSDNPYAPSIYRLKQLGVLPQESGRFAPEAPITGSEFLQQAMTVTGLYTATTNLSANQSYAKNNSINTTLMQTANRLGIISNTDLRSFRMDQPISREQAATVLWRIVQNQKNIPSMTAKLAGKQSNWAVEGVSFVVLLRLYGPEVTIDLDGSINYQSQKYMSRQESAIMLDKLVNVLY</sequence>
<name>A0ABS4FM53_9BACL</name>
<accession>A0ABS4FM53</accession>
<proteinExistence type="predicted"/>
<comment type="caution">
    <text evidence="3">The sequence shown here is derived from an EMBL/GenBank/DDBJ whole genome shotgun (WGS) entry which is preliminary data.</text>
</comment>
<dbReference type="PROSITE" id="PS51272">
    <property type="entry name" value="SLH"/>
    <property type="match status" value="1"/>
</dbReference>
<dbReference type="Gene3D" id="3.40.710.10">
    <property type="entry name" value="DD-peptidase/beta-lactamase superfamily"/>
    <property type="match status" value="1"/>
</dbReference>
<dbReference type="Pfam" id="PF00395">
    <property type="entry name" value="SLH"/>
    <property type="match status" value="1"/>
</dbReference>
<dbReference type="InterPro" id="IPR001119">
    <property type="entry name" value="SLH_dom"/>
</dbReference>
<protein>
    <submittedName>
        <fullName evidence="3">CubicO group peptidase (Beta-lactamase class C family)</fullName>
    </submittedName>
</protein>
<dbReference type="InterPro" id="IPR001466">
    <property type="entry name" value="Beta-lactam-related"/>
</dbReference>
<evidence type="ECO:0000259" key="2">
    <source>
        <dbReference type="PROSITE" id="PS51272"/>
    </source>
</evidence>
<evidence type="ECO:0000313" key="4">
    <source>
        <dbReference type="Proteomes" id="UP001519272"/>
    </source>
</evidence>
<evidence type="ECO:0000256" key="1">
    <source>
        <dbReference type="SAM" id="MobiDB-lite"/>
    </source>
</evidence>
<reference evidence="3 4" key="1">
    <citation type="submission" date="2021-03" db="EMBL/GenBank/DDBJ databases">
        <title>Genomic Encyclopedia of Type Strains, Phase IV (KMG-IV): sequencing the most valuable type-strain genomes for metagenomic binning, comparative biology and taxonomic classification.</title>
        <authorList>
            <person name="Goeker M."/>
        </authorList>
    </citation>
    <scope>NUCLEOTIDE SEQUENCE [LARGE SCALE GENOMIC DNA]</scope>
    <source>
        <strain evidence="3 4">DSM 14349</strain>
    </source>
</reference>
<dbReference type="Proteomes" id="UP001519272">
    <property type="component" value="Unassembled WGS sequence"/>
</dbReference>
<dbReference type="Pfam" id="PF00144">
    <property type="entry name" value="Beta-lactamase"/>
    <property type="match status" value="1"/>
</dbReference>
<feature type="region of interest" description="Disordered" evidence="1">
    <location>
        <begin position="41"/>
        <end position="64"/>
    </location>
</feature>
<keyword evidence="4" id="KW-1185">Reference proteome</keyword>
<organism evidence="3 4">
    <name type="scientific">Paenibacillus turicensis</name>
    <dbReference type="NCBI Taxonomy" id="160487"/>
    <lineage>
        <taxon>Bacteria</taxon>
        <taxon>Bacillati</taxon>
        <taxon>Bacillota</taxon>
        <taxon>Bacilli</taxon>
        <taxon>Bacillales</taxon>
        <taxon>Paenibacillaceae</taxon>
        <taxon>Paenibacillus</taxon>
    </lineage>
</organism>
<feature type="compositionally biased region" description="Low complexity" evidence="1">
    <location>
        <begin position="41"/>
        <end position="54"/>
    </location>
</feature>
<gene>
    <name evidence="3" type="ORF">J2Z32_000272</name>
</gene>
<dbReference type="InterPro" id="IPR012338">
    <property type="entry name" value="Beta-lactam/transpept-like"/>
</dbReference>
<dbReference type="SUPFAM" id="SSF56601">
    <property type="entry name" value="beta-lactamase/transpeptidase-like"/>
    <property type="match status" value="1"/>
</dbReference>